<keyword evidence="4" id="KW-0808">Transferase</keyword>
<dbReference type="InterPro" id="IPR000719">
    <property type="entry name" value="Prot_kinase_dom"/>
</dbReference>
<evidence type="ECO:0000256" key="9">
    <source>
        <dbReference type="ARBA" id="ARBA00022777"/>
    </source>
</evidence>
<keyword evidence="2" id="KW-0723">Serine/threonine-protein kinase</keyword>
<dbReference type="Gene3D" id="3.30.200.20">
    <property type="entry name" value="Phosphorylase Kinase, domain 1"/>
    <property type="match status" value="2"/>
</dbReference>
<dbReference type="GO" id="GO:0004674">
    <property type="term" value="F:protein serine/threonine kinase activity"/>
    <property type="evidence" value="ECO:0007669"/>
    <property type="project" value="UniProtKB-KW"/>
</dbReference>
<feature type="binding site" evidence="15">
    <location>
        <position position="1095"/>
    </location>
    <ligand>
        <name>ATP</name>
        <dbReference type="ChEBI" id="CHEBI:30616"/>
    </ligand>
</feature>
<dbReference type="OrthoDB" id="4062651at2759"/>
<accession>A0A8X7VJJ8</accession>
<dbReference type="CDD" id="cd23509">
    <property type="entry name" value="Gnk2-like"/>
    <property type="match status" value="4"/>
</dbReference>
<evidence type="ECO:0000256" key="2">
    <source>
        <dbReference type="ARBA" id="ARBA00022527"/>
    </source>
</evidence>
<dbReference type="PROSITE" id="PS50011">
    <property type="entry name" value="PROTEIN_KINASE_DOM"/>
    <property type="match status" value="2"/>
</dbReference>
<evidence type="ECO:0000256" key="11">
    <source>
        <dbReference type="ARBA" id="ARBA00022989"/>
    </source>
</evidence>
<comment type="subcellular location">
    <subcellularLocation>
        <location evidence="1">Membrane</location>
        <topology evidence="1">Single-pass membrane protein</topology>
    </subcellularLocation>
</comment>
<dbReference type="GO" id="GO:0005886">
    <property type="term" value="C:plasma membrane"/>
    <property type="evidence" value="ECO:0007669"/>
    <property type="project" value="TreeGrafter"/>
</dbReference>
<feature type="transmembrane region" description="Helical" evidence="17">
    <location>
        <begin position="976"/>
        <end position="997"/>
    </location>
</feature>
<evidence type="ECO:0000313" key="21">
    <source>
        <dbReference type="EMBL" id="KAG2312409.1"/>
    </source>
</evidence>
<feature type="chain" id="PRO_5036464106" evidence="18">
    <location>
        <begin position="28"/>
        <end position="1388"/>
    </location>
</feature>
<dbReference type="GO" id="GO:0005524">
    <property type="term" value="F:ATP binding"/>
    <property type="evidence" value="ECO:0007669"/>
    <property type="project" value="UniProtKB-UniRule"/>
</dbReference>
<feature type="domain" description="Gnk2-homologous" evidence="20">
    <location>
        <begin position="697"/>
        <end position="803"/>
    </location>
</feature>
<feature type="domain" description="Gnk2-homologous" evidence="20">
    <location>
        <begin position="809"/>
        <end position="917"/>
    </location>
</feature>
<evidence type="ECO:0000313" key="22">
    <source>
        <dbReference type="Proteomes" id="UP000886595"/>
    </source>
</evidence>
<feature type="domain" description="Gnk2-homologous" evidence="20">
    <location>
        <begin position="42"/>
        <end position="145"/>
    </location>
</feature>
<dbReference type="PANTHER" id="PTHR27002:SF1104">
    <property type="entry name" value="CYSTEINE-RICH RECEPTOR-LIKE PROTEIN KINASE 27-RELATED"/>
    <property type="match status" value="1"/>
</dbReference>
<keyword evidence="13" id="KW-0675">Receptor</keyword>
<evidence type="ECO:0000256" key="15">
    <source>
        <dbReference type="PROSITE-ProRule" id="PRU10141"/>
    </source>
</evidence>
<dbReference type="FunFam" id="1.10.510.10:FF:000343">
    <property type="entry name" value="Cysteine-rich receptor-like protein kinase 28"/>
    <property type="match status" value="2"/>
</dbReference>
<dbReference type="PROSITE" id="PS00107">
    <property type="entry name" value="PROTEIN_KINASE_ATP"/>
    <property type="match status" value="2"/>
</dbReference>
<feature type="domain" description="Gnk2-homologous" evidence="20">
    <location>
        <begin position="150"/>
        <end position="255"/>
    </location>
</feature>
<dbReference type="Gene3D" id="1.10.510.10">
    <property type="entry name" value="Transferase(Phosphotransferase) domain 1"/>
    <property type="match status" value="2"/>
</dbReference>
<dbReference type="InterPro" id="IPR001245">
    <property type="entry name" value="Ser-Thr/Tyr_kinase_cat_dom"/>
</dbReference>
<keyword evidence="9" id="KW-0418">Kinase</keyword>
<dbReference type="SUPFAM" id="SSF56112">
    <property type="entry name" value="Protein kinase-like (PK-like)"/>
    <property type="match status" value="2"/>
</dbReference>
<evidence type="ECO:0000256" key="4">
    <source>
        <dbReference type="ARBA" id="ARBA00022679"/>
    </source>
</evidence>
<keyword evidence="3" id="KW-0597">Phosphoprotein</keyword>
<dbReference type="InterPro" id="IPR011009">
    <property type="entry name" value="Kinase-like_dom_sf"/>
</dbReference>
<dbReference type="PROSITE" id="PS51473">
    <property type="entry name" value="GNK2"/>
    <property type="match status" value="4"/>
</dbReference>
<keyword evidence="22" id="KW-1185">Reference proteome</keyword>
<feature type="domain" description="Protein kinase" evidence="19">
    <location>
        <begin position="1067"/>
        <end position="1347"/>
    </location>
</feature>
<keyword evidence="10 15" id="KW-0067">ATP-binding</keyword>
<evidence type="ECO:0000259" key="19">
    <source>
        <dbReference type="PROSITE" id="PS50011"/>
    </source>
</evidence>
<feature type="domain" description="Protein kinase" evidence="19">
    <location>
        <begin position="311"/>
        <end position="600"/>
    </location>
</feature>
<reference evidence="21 22" key="1">
    <citation type="submission" date="2020-02" db="EMBL/GenBank/DDBJ databases">
        <authorList>
            <person name="Ma Q."/>
            <person name="Huang Y."/>
            <person name="Song X."/>
            <person name="Pei D."/>
        </authorList>
    </citation>
    <scope>NUCLEOTIDE SEQUENCE [LARGE SCALE GENOMIC DNA]</scope>
    <source>
        <strain evidence="21">Sxm20200214</strain>
        <tissue evidence="21">Leaf</tissue>
    </source>
</reference>
<evidence type="ECO:0000256" key="10">
    <source>
        <dbReference type="ARBA" id="ARBA00022840"/>
    </source>
</evidence>
<evidence type="ECO:0000256" key="6">
    <source>
        <dbReference type="ARBA" id="ARBA00022729"/>
    </source>
</evidence>
<dbReference type="Gene3D" id="3.30.430.20">
    <property type="entry name" value="Gnk2 domain, C-X8-C-X2-C motif"/>
    <property type="match status" value="4"/>
</dbReference>
<feature type="compositionally biased region" description="Basic and acidic residues" evidence="16">
    <location>
        <begin position="274"/>
        <end position="287"/>
    </location>
</feature>
<keyword evidence="8 15" id="KW-0547">Nucleotide-binding</keyword>
<dbReference type="Pfam" id="PF01657">
    <property type="entry name" value="Stress-antifung"/>
    <property type="match status" value="4"/>
</dbReference>
<dbReference type="CDD" id="cd14066">
    <property type="entry name" value="STKc_IRAK"/>
    <property type="match status" value="2"/>
</dbReference>
<evidence type="ECO:0000256" key="7">
    <source>
        <dbReference type="ARBA" id="ARBA00022737"/>
    </source>
</evidence>
<evidence type="ECO:0000256" key="17">
    <source>
        <dbReference type="SAM" id="Phobius"/>
    </source>
</evidence>
<evidence type="ECO:0000256" key="12">
    <source>
        <dbReference type="ARBA" id="ARBA00023136"/>
    </source>
</evidence>
<evidence type="ECO:0000259" key="20">
    <source>
        <dbReference type="PROSITE" id="PS51473"/>
    </source>
</evidence>
<dbReference type="CDD" id="cd12087">
    <property type="entry name" value="TM_EGFR-like"/>
    <property type="match status" value="1"/>
</dbReference>
<keyword evidence="7" id="KW-0677">Repeat</keyword>
<evidence type="ECO:0000256" key="8">
    <source>
        <dbReference type="ARBA" id="ARBA00022741"/>
    </source>
</evidence>
<dbReference type="Proteomes" id="UP000886595">
    <property type="component" value="Unassembled WGS sequence"/>
</dbReference>
<protein>
    <submittedName>
        <fullName evidence="21">Uncharacterized protein</fullName>
    </submittedName>
</protein>
<dbReference type="Pfam" id="PF07714">
    <property type="entry name" value="PK_Tyr_Ser-Thr"/>
    <property type="match status" value="2"/>
</dbReference>
<feature type="region of interest" description="Disordered" evidence="16">
    <location>
        <begin position="265"/>
        <end position="287"/>
    </location>
</feature>
<comment type="caution">
    <text evidence="21">The sequence shown here is derived from an EMBL/GenBank/DDBJ whole genome shotgun (WGS) entry which is preliminary data.</text>
</comment>
<dbReference type="PANTHER" id="PTHR27002">
    <property type="entry name" value="RECEPTOR-LIKE SERINE/THREONINE-PROTEIN KINASE SD1-8"/>
    <property type="match status" value="1"/>
</dbReference>
<evidence type="ECO:0000256" key="1">
    <source>
        <dbReference type="ARBA" id="ARBA00004167"/>
    </source>
</evidence>
<evidence type="ECO:0000256" key="13">
    <source>
        <dbReference type="ARBA" id="ARBA00023170"/>
    </source>
</evidence>
<dbReference type="SMART" id="SM00220">
    <property type="entry name" value="S_TKc"/>
    <property type="match status" value="2"/>
</dbReference>
<dbReference type="EMBL" id="JAAMPC010000005">
    <property type="protein sequence ID" value="KAG2312409.1"/>
    <property type="molecule type" value="Genomic_DNA"/>
</dbReference>
<evidence type="ECO:0000256" key="14">
    <source>
        <dbReference type="ARBA" id="ARBA00023180"/>
    </source>
</evidence>
<keyword evidence="12 17" id="KW-0472">Membrane</keyword>
<evidence type="ECO:0000256" key="3">
    <source>
        <dbReference type="ARBA" id="ARBA00022553"/>
    </source>
</evidence>
<organism evidence="21 22">
    <name type="scientific">Brassica carinata</name>
    <name type="common">Ethiopian mustard</name>
    <name type="synonym">Abyssinian cabbage</name>
    <dbReference type="NCBI Taxonomy" id="52824"/>
    <lineage>
        <taxon>Eukaryota</taxon>
        <taxon>Viridiplantae</taxon>
        <taxon>Streptophyta</taxon>
        <taxon>Embryophyta</taxon>
        <taxon>Tracheophyta</taxon>
        <taxon>Spermatophyta</taxon>
        <taxon>Magnoliopsida</taxon>
        <taxon>eudicotyledons</taxon>
        <taxon>Gunneridae</taxon>
        <taxon>Pentapetalae</taxon>
        <taxon>rosids</taxon>
        <taxon>malvids</taxon>
        <taxon>Brassicales</taxon>
        <taxon>Brassicaceae</taxon>
        <taxon>Brassiceae</taxon>
        <taxon>Brassica</taxon>
    </lineage>
</organism>
<feature type="region of interest" description="Disordered" evidence="16">
    <location>
        <begin position="1357"/>
        <end position="1388"/>
    </location>
</feature>
<keyword evidence="14" id="KW-0325">Glycoprotein</keyword>
<dbReference type="PROSITE" id="PS00108">
    <property type="entry name" value="PROTEIN_KINASE_ST"/>
    <property type="match status" value="2"/>
</dbReference>
<feature type="transmembrane region" description="Helical" evidence="17">
    <location>
        <begin position="1018"/>
        <end position="1037"/>
    </location>
</feature>
<name>A0A8X7VJJ8_BRACI</name>
<dbReference type="GO" id="GO:0009737">
    <property type="term" value="P:response to abscisic acid"/>
    <property type="evidence" value="ECO:0007669"/>
    <property type="project" value="UniProtKB-ARBA"/>
</dbReference>
<keyword evidence="5 17" id="KW-0812">Transmembrane</keyword>
<proteinExistence type="predicted"/>
<dbReference type="InterPro" id="IPR002902">
    <property type="entry name" value="GNK2"/>
</dbReference>
<feature type="compositionally biased region" description="Polar residues" evidence="16">
    <location>
        <begin position="1362"/>
        <end position="1388"/>
    </location>
</feature>
<dbReference type="FunFam" id="3.30.200.20:FF:000142">
    <property type="entry name" value="Cysteine-rich receptor-like protein kinase 10"/>
    <property type="match status" value="2"/>
</dbReference>
<evidence type="ECO:0000256" key="16">
    <source>
        <dbReference type="SAM" id="MobiDB-lite"/>
    </source>
</evidence>
<sequence length="1388" mass="156579">MTASSCSWSRPHHFFFVILIFPFLSLAQELPVNINGIIWEFPSNSSCPSSQQSDFSSSQFSNNLKSLVSSIPSLHSNTYNFYNLSVGITERVEAIGICNRVLTRGDCLNCIYQAAVNLTTTGCPEHREAYIRATKCMFRYSDKPIFGKLETIPVLELDNPNNSATGESIRLQRELLNGLRQRAAAGGSMRKYAQGNITDFLPNRTFFAVVQCTPDLSEKDCNDCLNYGFRNATKGRSGIRWFCPSCNFQLESNLRFFGLESQYEPDLLPAPPEQRPEIRPEPDKDVQDNKIKDAQLLQLDFETIRVATNDFSPVNQLGEGGFGAVYKGVLDSGEEIAVKRLSLESGQGDNEFINEVSLVAKLQHRNLVRLLGFCLDGQERLLIYEFFKNTSLDNYIFDSNRRTILEWETRYQIIVGVARGLLYLHEDSRFKIIHRDVKASNVLLDDAMHPKIADFGMAKLFDADQPSQTRFTNRVAGTYGYMAPEYAMNGLFSVKTDVYSFGVLVLEIITGKKNNWSPGEGSSLFLPSYVWKSWREGKVLNTVDLSLVETRGLSDEIMKCIHIGLLCVQEKAESRPTMASVVVMFNATSFTLPRPLQPAFYLGDRESREDHILVAPTMTSNEITITEIFFFSVFLLSKNFLAKKLTSEIRTSSSVMTGACSSSRLQHFFFFFLLLFVPCLSLPQQFSVDINSSNWDISSESVCSSQQANFSHSRYFHNLKLLVSSIRSLRSNTYNFYNLSIGPNSDKDRVEAIGLCNRVLTRVDCLNCISHAANNLTTIYCPGYREAHIRSTKCMFRYSDKPIFGKLTISPAMEVLNPHNATANRTEFISMQSKLLNQLRLQAARGGPKRKYAQGDGPGPGPPPYTKFYATTQCTPDLSHKDCDRCLRYGFRNATKGRIGIRWFCPSCNFQIESDLRFFLLEYDPDGPDQSMKSGKTHLLYLSLKKSKEQTTLCNEFLVSNSFFFRRAGISKTKSIIATVGSVVGLVIIIISIYFLLTRNRRKEKQSLEGGILVKKNQMFRLLIKCLNTLLVLILVGSGKDVKESKIKDAQLFQMDIDTIRLATNDFSPNNHLGEGGFGAVYKGVLVSGEEVAVKRLSMKSGQGDNEFINEVSLVAKLQHRNLVTLLGFCLDGEERLLIYEFFKNTSLEHYIFDSNRRMILEWKTRKRIISGVARGLLYLHEDSRIKIIHRDLKASNVLLDDEMYPKIADFGMAKLFDTDQTNQIKFTSKVSGTYGYMAPEYAMNGQFSVKTDVYSFGVLVLEIITGKKHNWSPEEETSLFLLSYVWKCWREGKVLNIVDPSLIETKGLSDEIMKYIQIGLLCVQENAESRPTMAYVVVMLSASSFTLPRPSQPGFCPLDGESSSSRGNHTSSIPSFNSVSITQLVPR</sequence>
<dbReference type="InterPro" id="IPR008271">
    <property type="entry name" value="Ser/Thr_kinase_AS"/>
</dbReference>
<evidence type="ECO:0000256" key="18">
    <source>
        <dbReference type="SAM" id="SignalP"/>
    </source>
</evidence>
<evidence type="ECO:0000256" key="5">
    <source>
        <dbReference type="ARBA" id="ARBA00022692"/>
    </source>
</evidence>
<dbReference type="InterPro" id="IPR038408">
    <property type="entry name" value="GNK2_sf"/>
</dbReference>
<keyword evidence="11 17" id="KW-1133">Transmembrane helix</keyword>
<feature type="signal peptide" evidence="18">
    <location>
        <begin position="1"/>
        <end position="27"/>
    </location>
</feature>
<keyword evidence="6 18" id="KW-0732">Signal</keyword>
<feature type="binding site" evidence="15">
    <location>
        <position position="339"/>
    </location>
    <ligand>
        <name>ATP</name>
        <dbReference type="ChEBI" id="CHEBI:30616"/>
    </ligand>
</feature>
<gene>
    <name evidence="21" type="ORF">Bca52824_023966</name>
</gene>
<dbReference type="InterPro" id="IPR017441">
    <property type="entry name" value="Protein_kinase_ATP_BS"/>
</dbReference>